<evidence type="ECO:0000313" key="1">
    <source>
        <dbReference type="EMBL" id="MBK1813404.1"/>
    </source>
</evidence>
<gene>
    <name evidence="1" type="ORF">JHL18_22535</name>
</gene>
<keyword evidence="2" id="KW-1185">Reference proteome</keyword>
<dbReference type="Proteomes" id="UP000596739">
    <property type="component" value="Unassembled WGS sequence"/>
</dbReference>
<evidence type="ECO:0008006" key="3">
    <source>
        <dbReference type="Google" id="ProtNLM"/>
    </source>
</evidence>
<dbReference type="InterPro" id="IPR011330">
    <property type="entry name" value="Glyco_hydro/deAcase_b/a-brl"/>
</dbReference>
<organism evidence="1 2">
    <name type="scientific">Clostridium yunnanense</name>
    <dbReference type="NCBI Taxonomy" id="2800325"/>
    <lineage>
        <taxon>Bacteria</taxon>
        <taxon>Bacillati</taxon>
        <taxon>Bacillota</taxon>
        <taxon>Clostridia</taxon>
        <taxon>Eubacteriales</taxon>
        <taxon>Clostridiaceae</taxon>
        <taxon>Clostridium</taxon>
    </lineage>
</organism>
<dbReference type="RefSeq" id="WP_200273516.1">
    <property type="nucleotide sequence ID" value="NZ_JAENHN010000063.1"/>
</dbReference>
<dbReference type="Gene3D" id="3.20.20.370">
    <property type="entry name" value="Glycoside hydrolase/deacetylase"/>
    <property type="match status" value="1"/>
</dbReference>
<dbReference type="EMBL" id="JAENHN010000063">
    <property type="protein sequence ID" value="MBK1813404.1"/>
    <property type="molecule type" value="Genomic_DNA"/>
</dbReference>
<name>A0ABS1EVR6_9CLOT</name>
<protein>
    <recommendedName>
        <fullName evidence="3">Polysaccharide deacetylase</fullName>
    </recommendedName>
</protein>
<accession>A0ABS1EVR6</accession>
<reference evidence="2" key="1">
    <citation type="submission" date="2021-01" db="EMBL/GenBank/DDBJ databases">
        <title>Genome public.</title>
        <authorList>
            <person name="Liu C."/>
            <person name="Sun Q."/>
        </authorList>
    </citation>
    <scope>NUCLEOTIDE SEQUENCE [LARGE SCALE GENOMIC DNA]</scope>
    <source>
        <strain evidence="2">YIM B02505</strain>
    </source>
</reference>
<sequence>MFTYKEYETLIELMKQVNTIYTFKALPEKSSTGIILRHDIDFDIETAYTLSQIEEQKDVRSTYFVLTSSELYNPNTATNRKLLQRMHDKGFEIGLHFDPLVYGELDDEYIKINMKNECSIVENIINDKVHSVSLHRPSIYNVYPIFQGYKNAYSPQFFNPELYVSDSCKDFRGKNVFEFVRKGKENLIQVLLHPVHFGETEATYVHVLNKILQRKINELDYDMRLNKKYNEEIGRKKLLDCFCKYEEV</sequence>
<evidence type="ECO:0000313" key="2">
    <source>
        <dbReference type="Proteomes" id="UP000596739"/>
    </source>
</evidence>
<comment type="caution">
    <text evidence="1">The sequence shown here is derived from an EMBL/GenBank/DDBJ whole genome shotgun (WGS) entry which is preliminary data.</text>
</comment>
<proteinExistence type="predicted"/>
<dbReference type="SUPFAM" id="SSF88713">
    <property type="entry name" value="Glycoside hydrolase/deacetylase"/>
    <property type="match status" value="1"/>
</dbReference>